<evidence type="ECO:0008006" key="8">
    <source>
        <dbReference type="Google" id="ProtNLM"/>
    </source>
</evidence>
<feature type="transmembrane region" description="Helical" evidence="6">
    <location>
        <begin position="78"/>
        <end position="99"/>
    </location>
</feature>
<proteinExistence type="predicted"/>
<dbReference type="AlphaFoldDB" id="A0A382QM51"/>
<comment type="subcellular location">
    <subcellularLocation>
        <location evidence="1">Cell membrane</location>
        <topology evidence="1">Multi-pass membrane protein</topology>
    </subcellularLocation>
</comment>
<dbReference type="InterPro" id="IPR005171">
    <property type="entry name" value="Cyt_c_oxidase_su4_prok"/>
</dbReference>
<dbReference type="InterPro" id="IPR011743">
    <property type="entry name" value="Caa3_sub_IV"/>
</dbReference>
<evidence type="ECO:0000313" key="7">
    <source>
        <dbReference type="EMBL" id="SVC86599.1"/>
    </source>
</evidence>
<evidence type="ECO:0000256" key="2">
    <source>
        <dbReference type="ARBA" id="ARBA00022475"/>
    </source>
</evidence>
<dbReference type="EMBL" id="UINC01115515">
    <property type="protein sequence ID" value="SVC86599.1"/>
    <property type="molecule type" value="Genomic_DNA"/>
</dbReference>
<dbReference type="NCBIfam" id="TIGR02229">
    <property type="entry name" value="caa3_sub_IV"/>
    <property type="match status" value="1"/>
</dbReference>
<feature type="transmembrane region" description="Helical" evidence="6">
    <location>
        <begin position="20"/>
        <end position="39"/>
    </location>
</feature>
<keyword evidence="4 6" id="KW-1133">Transmembrane helix</keyword>
<evidence type="ECO:0000256" key="1">
    <source>
        <dbReference type="ARBA" id="ARBA00004651"/>
    </source>
</evidence>
<protein>
    <recommendedName>
        <fullName evidence="8">Caa(3)-type oxidase subunit IV</fullName>
    </recommendedName>
</protein>
<keyword evidence="5 6" id="KW-0472">Membrane</keyword>
<gene>
    <name evidence="7" type="ORF">METZ01_LOCUS339453</name>
</gene>
<evidence type="ECO:0000256" key="3">
    <source>
        <dbReference type="ARBA" id="ARBA00022692"/>
    </source>
</evidence>
<name>A0A382QM51_9ZZZZ</name>
<organism evidence="7">
    <name type="scientific">marine metagenome</name>
    <dbReference type="NCBI Taxonomy" id="408172"/>
    <lineage>
        <taxon>unclassified sequences</taxon>
        <taxon>metagenomes</taxon>
        <taxon>ecological metagenomes</taxon>
    </lineage>
</organism>
<sequence>MSEHAQDAHTEHHIASPGMYIAIFLLLMVLTFLTVWVATFDLPGIWNFVLAIAIAILKASLVVLYFMHLKFSPGQIKLAMVMGLFFLLIMLVITAFDYISRPWQSNPSGWTDVIR</sequence>
<dbReference type="GO" id="GO:0005886">
    <property type="term" value="C:plasma membrane"/>
    <property type="evidence" value="ECO:0007669"/>
    <property type="project" value="UniProtKB-SubCell"/>
</dbReference>
<evidence type="ECO:0000256" key="5">
    <source>
        <dbReference type="ARBA" id="ARBA00023136"/>
    </source>
</evidence>
<dbReference type="Pfam" id="PF03626">
    <property type="entry name" value="COX4_pro"/>
    <property type="match status" value="1"/>
</dbReference>
<feature type="transmembrane region" description="Helical" evidence="6">
    <location>
        <begin position="45"/>
        <end position="66"/>
    </location>
</feature>
<evidence type="ECO:0000256" key="4">
    <source>
        <dbReference type="ARBA" id="ARBA00022989"/>
    </source>
</evidence>
<evidence type="ECO:0000256" key="6">
    <source>
        <dbReference type="SAM" id="Phobius"/>
    </source>
</evidence>
<reference evidence="7" key="1">
    <citation type="submission" date="2018-05" db="EMBL/GenBank/DDBJ databases">
        <authorList>
            <person name="Lanie J.A."/>
            <person name="Ng W.-L."/>
            <person name="Kazmierczak K.M."/>
            <person name="Andrzejewski T.M."/>
            <person name="Davidsen T.M."/>
            <person name="Wayne K.J."/>
            <person name="Tettelin H."/>
            <person name="Glass J.I."/>
            <person name="Rusch D."/>
            <person name="Podicherti R."/>
            <person name="Tsui H.-C.T."/>
            <person name="Winkler M.E."/>
        </authorList>
    </citation>
    <scope>NUCLEOTIDE SEQUENCE</scope>
</reference>
<keyword evidence="2" id="KW-1003">Cell membrane</keyword>
<keyword evidence="3 6" id="KW-0812">Transmembrane</keyword>
<accession>A0A382QM51</accession>